<dbReference type="InterPro" id="IPR010281">
    <property type="entry name" value="DUF885"/>
</dbReference>
<reference evidence="1" key="1">
    <citation type="submission" date="2020-05" db="UniProtKB">
        <authorList>
            <consortium name="EnsemblMetazoa"/>
        </authorList>
    </citation>
    <scope>IDENTIFICATION</scope>
    <source>
        <strain evidence="1">BB02</strain>
    </source>
</reference>
<dbReference type="OrthoDB" id="5959877at2759"/>
<name>A0A2C9KI48_BIOGL</name>
<organism evidence="1 2">
    <name type="scientific">Biomphalaria glabrata</name>
    <name type="common">Bloodfluke planorb</name>
    <name type="synonym">Freshwater snail</name>
    <dbReference type="NCBI Taxonomy" id="6526"/>
    <lineage>
        <taxon>Eukaryota</taxon>
        <taxon>Metazoa</taxon>
        <taxon>Spiralia</taxon>
        <taxon>Lophotrochozoa</taxon>
        <taxon>Mollusca</taxon>
        <taxon>Gastropoda</taxon>
        <taxon>Heterobranchia</taxon>
        <taxon>Euthyneura</taxon>
        <taxon>Panpulmonata</taxon>
        <taxon>Hygrophila</taxon>
        <taxon>Lymnaeoidea</taxon>
        <taxon>Planorbidae</taxon>
        <taxon>Biomphalaria</taxon>
    </lineage>
</organism>
<sequence>MTPQQIHDVGLKEVARIEELILKLAEAEGLGQTLQDILAGIKIRQKNTLNTKDEVLEFVRNLCYNNIRPKISLLFKDLPDNPVSIKPAPDFMKNAPAGFYYNGTPDGSRIGCYYINNHNPEDCLPFVLPALSLHEGEPGHHLQGVYTLAASDLPDFQRYSEDCKFYLPPGKFAFHTAFSEGWGLYSEFLGEELNIYDNKLDQIGRYSFEIFRAVRLVVDTGIHAFGWSKEKALQYMETHTLKSKNEVTNEIDRYITWPGQACAYKIGELKFKELREKAQVALGTKFDMKEFHQCVLSCGSVPLQVLESLVDKFIDDIQKH</sequence>
<dbReference type="PANTHER" id="PTHR33361">
    <property type="entry name" value="GLR0591 PROTEIN"/>
    <property type="match status" value="1"/>
</dbReference>
<dbReference type="KEGG" id="bgt:106078950"/>
<dbReference type="VEuPathDB" id="VectorBase:BGLB019963"/>
<proteinExistence type="predicted"/>
<dbReference type="PANTHER" id="PTHR33361:SF2">
    <property type="entry name" value="DUF885 DOMAIN-CONTAINING PROTEIN"/>
    <property type="match status" value="1"/>
</dbReference>
<dbReference type="RefSeq" id="XP_013095501.2">
    <property type="nucleotide sequence ID" value="XM_013240047.2"/>
</dbReference>
<evidence type="ECO:0000313" key="1">
    <source>
        <dbReference type="EnsemblMetazoa" id="BGLB019963-PA"/>
    </source>
</evidence>
<accession>A0A2C9KI48</accession>
<dbReference type="EnsemblMetazoa" id="BGLB019963-RA">
    <property type="protein sequence ID" value="BGLB019963-PA"/>
    <property type="gene ID" value="BGLB019963"/>
</dbReference>
<dbReference type="Pfam" id="PF05960">
    <property type="entry name" value="DUF885"/>
    <property type="match status" value="1"/>
</dbReference>
<protein>
    <recommendedName>
        <fullName evidence="3">DUF885 domain-containing protein</fullName>
    </recommendedName>
</protein>
<gene>
    <name evidence="1" type="primary">106078950</name>
</gene>
<dbReference type="Proteomes" id="UP000076420">
    <property type="component" value="Unassembled WGS sequence"/>
</dbReference>
<dbReference type="VEuPathDB" id="VectorBase:BGLAX_043081"/>
<dbReference type="AlphaFoldDB" id="A0A2C9KI48"/>
<evidence type="ECO:0000313" key="2">
    <source>
        <dbReference type="Proteomes" id="UP000076420"/>
    </source>
</evidence>
<evidence type="ECO:0008006" key="3">
    <source>
        <dbReference type="Google" id="ProtNLM"/>
    </source>
</evidence>